<evidence type="ECO:0000259" key="6">
    <source>
        <dbReference type="PROSITE" id="PS50089"/>
    </source>
</evidence>
<feature type="compositionally biased region" description="Low complexity" evidence="5">
    <location>
        <begin position="249"/>
        <end position="266"/>
    </location>
</feature>
<evidence type="ECO:0008006" key="9">
    <source>
        <dbReference type="Google" id="ProtNLM"/>
    </source>
</evidence>
<dbReference type="PROSITE" id="PS50089">
    <property type="entry name" value="ZF_RING_2"/>
    <property type="match status" value="1"/>
</dbReference>
<dbReference type="CDD" id="cd15760">
    <property type="entry name" value="FYVE_scVPS27p_like"/>
    <property type="match status" value="1"/>
</dbReference>
<evidence type="ECO:0000256" key="1">
    <source>
        <dbReference type="ARBA" id="ARBA00022723"/>
    </source>
</evidence>
<feature type="compositionally biased region" description="Polar residues" evidence="5">
    <location>
        <begin position="63"/>
        <end position="79"/>
    </location>
</feature>
<evidence type="ECO:0000256" key="5">
    <source>
        <dbReference type="SAM" id="MobiDB-lite"/>
    </source>
</evidence>
<dbReference type="InterPro" id="IPR017455">
    <property type="entry name" value="Znf_FYVE-rel"/>
</dbReference>
<feature type="domain" description="FYVE-type" evidence="7">
    <location>
        <begin position="350"/>
        <end position="420"/>
    </location>
</feature>
<dbReference type="SUPFAM" id="SSF57850">
    <property type="entry name" value="RING/U-box"/>
    <property type="match status" value="1"/>
</dbReference>
<name>A0A077WT54_9FUNG</name>
<dbReference type="SUPFAM" id="SSF57903">
    <property type="entry name" value="FYVE/PHD zinc finger"/>
    <property type="match status" value="1"/>
</dbReference>
<evidence type="ECO:0000256" key="3">
    <source>
        <dbReference type="ARBA" id="ARBA00022833"/>
    </source>
</evidence>
<sequence>MEEPQHQPSTHGTATDTSLTEPLAMTKPETTCTNDSPLSSGVSSSSSAQEDTTSPSAGPCIVDSQSAEQDTIPKPSNTDTLEHDCPLDTDTCLPLDTNDEQPSHTEEQEDDSRLDQNQVTHDESPSCSSRQDNEATLSDAADDIKTPTNDDETPIHEEETAVHDIEERSTPDQPSFKEDDSTQEESGNESVDQQHEQSSTPCEPVISQENEIVDQQPDAISQQQEPSQHESDNIQEQEQMTTTPDAHDSSTSNNNNNDDNNGSGPTPLIPATPIIHPPSTPTPPPPPSSSSPEQIYQDGPLSMQHQEPDLSLNLDTRSRHLDNNQHDYVTHDDESEHTVLDTHRRVWEADRHASECRRCNRRFNFLVRRHHCRRCGLVVCDRCSSHRIRLPPNEIIQDPAVDPSHYPLIAMHPQRVCDACVRLPIKEVPSSSSSNTRRRATAPVSMRRSGSSQSLMSECPVCGRDLLGMAKKDQENHLQMCLNAGSPPVRPPRYLVYELSSDSPEISYECPICFEEFKAGEKIARMICLCSYHRHCLAEWLERGKGCPVHYDPAL</sequence>
<evidence type="ECO:0000313" key="8">
    <source>
        <dbReference type="EMBL" id="CDS10258.1"/>
    </source>
</evidence>
<dbReference type="Pfam" id="PF01363">
    <property type="entry name" value="FYVE"/>
    <property type="match status" value="1"/>
</dbReference>
<dbReference type="PANTHER" id="PTHR39490">
    <property type="entry name" value="ARRESTIN DOMAIN-CONTAINING PROTEIN D"/>
    <property type="match status" value="1"/>
</dbReference>
<dbReference type="AlphaFoldDB" id="A0A077WT54"/>
<dbReference type="InterPro" id="IPR011011">
    <property type="entry name" value="Znf_FYVE_PHD"/>
</dbReference>
<proteinExistence type="predicted"/>
<dbReference type="InterPro" id="IPR000306">
    <property type="entry name" value="Znf_FYVE"/>
</dbReference>
<accession>A0A077WT54</accession>
<dbReference type="PANTHER" id="PTHR39490:SF8">
    <property type="entry name" value="ZINC FINGER FYVE DOMAIN-CONTAINING PROTEIN 21"/>
    <property type="match status" value="1"/>
</dbReference>
<dbReference type="PROSITE" id="PS50178">
    <property type="entry name" value="ZF_FYVE"/>
    <property type="match status" value="1"/>
</dbReference>
<evidence type="ECO:0000256" key="4">
    <source>
        <dbReference type="PROSITE-ProRule" id="PRU00175"/>
    </source>
</evidence>
<evidence type="ECO:0000256" key="2">
    <source>
        <dbReference type="ARBA" id="ARBA00022771"/>
    </source>
</evidence>
<feature type="compositionally biased region" description="Polar residues" evidence="5">
    <location>
        <begin position="1"/>
        <end position="20"/>
    </location>
</feature>
<reference evidence="8" key="1">
    <citation type="journal article" date="2014" name="Genome Announc.">
        <title>De novo whole-genome sequence and genome annotation of Lichtheimia ramosa.</title>
        <authorList>
            <person name="Linde J."/>
            <person name="Schwartze V."/>
            <person name="Binder U."/>
            <person name="Lass-Florl C."/>
            <person name="Voigt K."/>
            <person name="Horn F."/>
        </authorList>
    </citation>
    <scope>NUCLEOTIDE SEQUENCE</scope>
    <source>
        <strain evidence="8">JMRC FSU:6197</strain>
    </source>
</reference>
<feature type="compositionally biased region" description="Basic and acidic residues" evidence="5">
    <location>
        <begin position="153"/>
        <end position="180"/>
    </location>
</feature>
<feature type="compositionally biased region" description="Polar residues" evidence="5">
    <location>
        <begin position="125"/>
        <end position="136"/>
    </location>
</feature>
<keyword evidence="3" id="KW-0862">Zinc</keyword>
<gene>
    <name evidence="8" type="ORF">LRAMOSA02934</name>
</gene>
<organism evidence="8">
    <name type="scientific">Lichtheimia ramosa</name>
    <dbReference type="NCBI Taxonomy" id="688394"/>
    <lineage>
        <taxon>Eukaryota</taxon>
        <taxon>Fungi</taxon>
        <taxon>Fungi incertae sedis</taxon>
        <taxon>Mucoromycota</taxon>
        <taxon>Mucoromycotina</taxon>
        <taxon>Mucoromycetes</taxon>
        <taxon>Mucorales</taxon>
        <taxon>Lichtheimiaceae</taxon>
        <taxon>Lichtheimia</taxon>
    </lineage>
</organism>
<dbReference type="InterPro" id="IPR001841">
    <property type="entry name" value="Znf_RING"/>
</dbReference>
<evidence type="ECO:0000259" key="7">
    <source>
        <dbReference type="PROSITE" id="PS50178"/>
    </source>
</evidence>
<dbReference type="Pfam" id="PF13639">
    <property type="entry name" value="zf-RING_2"/>
    <property type="match status" value="1"/>
</dbReference>
<dbReference type="CDD" id="cd16489">
    <property type="entry name" value="mRING-CH-C4HC2H_ZNRF"/>
    <property type="match status" value="1"/>
</dbReference>
<feature type="compositionally biased region" description="Low complexity" evidence="5">
    <location>
        <begin position="36"/>
        <end position="47"/>
    </location>
</feature>
<dbReference type="SMART" id="SM00064">
    <property type="entry name" value="FYVE"/>
    <property type="match status" value="1"/>
</dbReference>
<dbReference type="Gene3D" id="3.30.40.10">
    <property type="entry name" value="Zinc/RING finger domain, C3HC4 (zinc finger)"/>
    <property type="match status" value="2"/>
</dbReference>
<dbReference type="EMBL" id="LK023335">
    <property type="protein sequence ID" value="CDS10258.1"/>
    <property type="molecule type" value="Genomic_DNA"/>
</dbReference>
<dbReference type="InterPro" id="IPR013083">
    <property type="entry name" value="Znf_RING/FYVE/PHD"/>
</dbReference>
<feature type="compositionally biased region" description="Basic and acidic residues" evidence="5">
    <location>
        <begin position="101"/>
        <end position="124"/>
    </location>
</feature>
<dbReference type="OrthoDB" id="10057496at2759"/>
<feature type="region of interest" description="Disordered" evidence="5">
    <location>
        <begin position="429"/>
        <end position="449"/>
    </location>
</feature>
<feature type="compositionally biased region" description="Polar residues" evidence="5">
    <location>
        <begin position="234"/>
        <end position="244"/>
    </location>
</feature>
<dbReference type="InterPro" id="IPR052113">
    <property type="entry name" value="FYVE-type_Zinc_Finger"/>
</dbReference>
<protein>
    <recommendedName>
        <fullName evidence="9">FYVE-type domain-containing protein</fullName>
    </recommendedName>
</protein>
<feature type="compositionally biased region" description="Polar residues" evidence="5">
    <location>
        <begin position="188"/>
        <end position="201"/>
    </location>
</feature>
<feature type="compositionally biased region" description="Pro residues" evidence="5">
    <location>
        <begin position="267"/>
        <end position="289"/>
    </location>
</feature>
<keyword evidence="1" id="KW-0479">Metal-binding</keyword>
<feature type="region of interest" description="Disordered" evidence="5">
    <location>
        <begin position="1"/>
        <end position="306"/>
    </location>
</feature>
<dbReference type="GO" id="GO:0008270">
    <property type="term" value="F:zinc ion binding"/>
    <property type="evidence" value="ECO:0007669"/>
    <property type="project" value="UniProtKB-KW"/>
</dbReference>
<keyword evidence="2 4" id="KW-0863">Zinc-finger</keyword>
<feature type="domain" description="RING-type" evidence="6">
    <location>
        <begin position="510"/>
        <end position="550"/>
    </location>
</feature>